<dbReference type="GO" id="GO:0005886">
    <property type="term" value="C:plasma membrane"/>
    <property type="evidence" value="ECO:0007669"/>
    <property type="project" value="UniProtKB-SubCell"/>
</dbReference>
<name>A0A831K9Q1_9GAMM</name>
<comment type="similarity">
    <text evidence="2">Belongs to the OXA1/ALB3/YidC family. Type 1 subfamily.</text>
</comment>
<dbReference type="InterPro" id="IPR038221">
    <property type="entry name" value="YidC_periplasmic_sf"/>
</dbReference>
<organism evidence="16">
    <name type="scientific">Thiolapillus brandeum</name>
    <dbReference type="NCBI Taxonomy" id="1076588"/>
    <lineage>
        <taxon>Bacteria</taxon>
        <taxon>Pseudomonadati</taxon>
        <taxon>Pseudomonadota</taxon>
        <taxon>Gammaproteobacteria</taxon>
        <taxon>Chromatiales</taxon>
        <taxon>Sedimenticolaceae</taxon>
        <taxon>Thiolapillus</taxon>
    </lineage>
</organism>
<evidence type="ECO:0000256" key="11">
    <source>
        <dbReference type="ARBA" id="ARBA00033245"/>
    </source>
</evidence>
<dbReference type="PRINTS" id="PR00701">
    <property type="entry name" value="60KDINNERMP"/>
</dbReference>
<keyword evidence="5" id="KW-1003">Cell membrane</keyword>
<evidence type="ECO:0000256" key="13">
    <source>
        <dbReference type="SAM" id="Phobius"/>
    </source>
</evidence>
<evidence type="ECO:0000256" key="9">
    <source>
        <dbReference type="ARBA" id="ARBA00023136"/>
    </source>
</evidence>
<feature type="domain" description="Membrane insertase YidC N-terminal" evidence="15">
    <location>
        <begin position="5"/>
        <end position="244"/>
    </location>
</feature>
<dbReference type="AlphaFoldDB" id="A0A831K9Q1"/>
<dbReference type="GO" id="GO:0032977">
    <property type="term" value="F:membrane insertase activity"/>
    <property type="evidence" value="ECO:0007669"/>
    <property type="project" value="InterPro"/>
</dbReference>
<evidence type="ECO:0000259" key="14">
    <source>
        <dbReference type="Pfam" id="PF02096"/>
    </source>
</evidence>
<dbReference type="Gene3D" id="2.70.98.90">
    <property type="match status" value="1"/>
</dbReference>
<keyword evidence="4" id="KW-0813">Transport</keyword>
<evidence type="ECO:0000256" key="12">
    <source>
        <dbReference type="ARBA" id="ARBA00033342"/>
    </source>
</evidence>
<dbReference type="NCBIfam" id="TIGR03593">
    <property type="entry name" value="yidC_nterm"/>
    <property type="match status" value="1"/>
</dbReference>
<dbReference type="CDD" id="cd20070">
    <property type="entry name" value="5TM_YidC_Alb3"/>
    <property type="match status" value="1"/>
</dbReference>
<evidence type="ECO:0000256" key="6">
    <source>
        <dbReference type="ARBA" id="ARBA00022692"/>
    </source>
</evidence>
<feature type="transmembrane region" description="Helical" evidence="13">
    <location>
        <begin position="399"/>
        <end position="420"/>
    </location>
</feature>
<feature type="domain" description="Membrane insertase YidC/Oxa/ALB C-terminal" evidence="14">
    <location>
        <begin position="256"/>
        <end position="434"/>
    </location>
</feature>
<dbReference type="GO" id="GO:0015031">
    <property type="term" value="P:protein transport"/>
    <property type="evidence" value="ECO:0007669"/>
    <property type="project" value="UniProtKB-KW"/>
</dbReference>
<keyword evidence="10" id="KW-0143">Chaperone</keyword>
<evidence type="ECO:0000256" key="10">
    <source>
        <dbReference type="ARBA" id="ARBA00023186"/>
    </source>
</evidence>
<dbReference type="PRINTS" id="PR01900">
    <property type="entry name" value="YIDCPROTEIN"/>
</dbReference>
<feature type="non-terminal residue" evidence="16">
    <location>
        <position position="1"/>
    </location>
</feature>
<evidence type="ECO:0000256" key="7">
    <source>
        <dbReference type="ARBA" id="ARBA00022927"/>
    </source>
</evidence>
<keyword evidence="7" id="KW-0653">Protein transport</keyword>
<dbReference type="InterPro" id="IPR028053">
    <property type="entry name" value="Membr_insert_YidC_N"/>
</dbReference>
<dbReference type="EMBL" id="DRCV01000231">
    <property type="protein sequence ID" value="HDK38405.1"/>
    <property type="molecule type" value="Genomic_DNA"/>
</dbReference>
<gene>
    <name evidence="16" type="primary">yidC</name>
    <name evidence="16" type="ORF">ENG92_05260</name>
</gene>
<evidence type="ECO:0000256" key="3">
    <source>
        <dbReference type="ARBA" id="ARBA00015325"/>
    </source>
</evidence>
<evidence type="ECO:0000256" key="8">
    <source>
        <dbReference type="ARBA" id="ARBA00022989"/>
    </source>
</evidence>
<evidence type="ECO:0000256" key="5">
    <source>
        <dbReference type="ARBA" id="ARBA00022475"/>
    </source>
</evidence>
<dbReference type="InterPro" id="IPR028055">
    <property type="entry name" value="YidC/Oxa/ALB_C"/>
</dbReference>
<dbReference type="GO" id="GO:0051205">
    <property type="term" value="P:protein insertion into membrane"/>
    <property type="evidence" value="ECO:0007669"/>
    <property type="project" value="TreeGrafter"/>
</dbReference>
<keyword evidence="8 13" id="KW-1133">Transmembrane helix</keyword>
<proteinExistence type="inferred from homology"/>
<evidence type="ECO:0000256" key="1">
    <source>
        <dbReference type="ARBA" id="ARBA00004429"/>
    </source>
</evidence>
<dbReference type="PANTHER" id="PTHR12428:SF65">
    <property type="entry name" value="CYTOCHROME C OXIDASE ASSEMBLY PROTEIN COX18, MITOCHONDRIAL"/>
    <property type="match status" value="1"/>
</dbReference>
<dbReference type="PANTHER" id="PTHR12428">
    <property type="entry name" value="OXA1"/>
    <property type="match status" value="1"/>
</dbReference>
<dbReference type="Proteomes" id="UP000885822">
    <property type="component" value="Unassembled WGS sequence"/>
</dbReference>
<evidence type="ECO:0000256" key="2">
    <source>
        <dbReference type="ARBA" id="ARBA00010527"/>
    </source>
</evidence>
<sequence>EQPNVKYRLMSRSPDDFFISQNGLLGGENQKVPNHEAVFSATQNQYQLPEGQQQLIVDLTWSNGSGIKVIKRYRFTRGSHKVELEHIVQNGSDAPWQVREYRQLQRGEPVKKGSAFMMTAFVGGVAWDPEDKYQKYDFDDLKAGKLNKEVTGGWIAMIQHYFLAAEIPPKQEPRHFYSKGLANGHYVIGAYTPAVNIAPGSSHTFGGAMYMGPKDQEALANIAEGLDLVVDYGWLTLLAKPMYEILYWINTIVGNWGWTILIFTVLIKGVFFKLSEASYKSMAKMRNLTPRIQALKDRYGDDKQRMQAAMMEMYKKEKINPLGGCLPMLVQMPFFIALYWVLMESVELRQAPWIFWIKDLSIMDPYYVLPVIMGASMFVQQKLNPAPPDPMQAKLMMALPFVFTVMFAFFPSGLVLYWVANNVLSIAQQWVITKRIEKQAAAA</sequence>
<reference evidence="16" key="1">
    <citation type="journal article" date="2020" name="mSystems">
        <title>Genome- and Community-Level Interaction Insights into Carbon Utilization and Element Cycling Functions of Hydrothermarchaeota in Hydrothermal Sediment.</title>
        <authorList>
            <person name="Zhou Z."/>
            <person name="Liu Y."/>
            <person name="Xu W."/>
            <person name="Pan J."/>
            <person name="Luo Z.H."/>
            <person name="Li M."/>
        </authorList>
    </citation>
    <scope>NUCLEOTIDE SEQUENCE [LARGE SCALE GENOMIC DNA]</scope>
    <source>
        <strain evidence="16">HyVt-26</strain>
    </source>
</reference>
<comment type="subcellular location">
    <subcellularLocation>
        <location evidence="1">Cell inner membrane</location>
        <topology evidence="1">Multi-pass membrane protein</topology>
    </subcellularLocation>
</comment>
<dbReference type="CDD" id="cd19961">
    <property type="entry name" value="EcYidC-like_peri"/>
    <property type="match status" value="1"/>
</dbReference>
<dbReference type="NCBIfam" id="NF002352">
    <property type="entry name" value="PRK01318.1-3"/>
    <property type="match status" value="1"/>
</dbReference>
<keyword evidence="9 13" id="KW-0472">Membrane</keyword>
<feature type="transmembrane region" description="Helical" evidence="13">
    <location>
        <begin position="319"/>
        <end position="342"/>
    </location>
</feature>
<comment type="caution">
    <text evidence="16">The sequence shown here is derived from an EMBL/GenBank/DDBJ whole genome shotgun (WGS) entry which is preliminary data.</text>
</comment>
<feature type="transmembrane region" description="Helical" evidence="13">
    <location>
        <begin position="245"/>
        <end position="272"/>
    </location>
</feature>
<keyword evidence="6 13" id="KW-0812">Transmembrane</keyword>
<dbReference type="InterPro" id="IPR047196">
    <property type="entry name" value="YidC_ALB_C"/>
</dbReference>
<dbReference type="Pfam" id="PF02096">
    <property type="entry name" value="60KD_IMP"/>
    <property type="match status" value="1"/>
</dbReference>
<dbReference type="HAMAP" id="MF_01810">
    <property type="entry name" value="YidC_type1"/>
    <property type="match status" value="1"/>
</dbReference>
<accession>A0A831K9Q1</accession>
<dbReference type="InterPro" id="IPR001708">
    <property type="entry name" value="YidC/ALB3/OXA1/COX18"/>
</dbReference>
<evidence type="ECO:0000256" key="4">
    <source>
        <dbReference type="ARBA" id="ARBA00022448"/>
    </source>
</evidence>
<dbReference type="NCBIfam" id="TIGR03592">
    <property type="entry name" value="yidC_oxa1_cterm"/>
    <property type="match status" value="1"/>
</dbReference>
<evidence type="ECO:0000313" key="16">
    <source>
        <dbReference type="EMBL" id="HDK38405.1"/>
    </source>
</evidence>
<dbReference type="InterPro" id="IPR019998">
    <property type="entry name" value="Membr_insert_YidC"/>
</dbReference>
<dbReference type="Pfam" id="PF14849">
    <property type="entry name" value="YidC_periplas"/>
    <property type="match status" value="1"/>
</dbReference>
<evidence type="ECO:0000259" key="15">
    <source>
        <dbReference type="Pfam" id="PF14849"/>
    </source>
</evidence>
<protein>
    <recommendedName>
        <fullName evidence="3">Membrane protein insertase YidC</fullName>
    </recommendedName>
    <alternativeName>
        <fullName evidence="12">Foldase YidC</fullName>
    </alternativeName>
    <alternativeName>
        <fullName evidence="11">Membrane integrase YidC</fullName>
    </alternativeName>
</protein>